<name>A0A7S2QPW5_9DINO</name>
<evidence type="ECO:0000313" key="2">
    <source>
        <dbReference type="EMBL" id="CAD9648215.1"/>
    </source>
</evidence>
<keyword evidence="1" id="KW-0812">Transmembrane</keyword>
<feature type="transmembrane region" description="Helical" evidence="1">
    <location>
        <begin position="195"/>
        <end position="216"/>
    </location>
</feature>
<keyword evidence="1" id="KW-0472">Membrane</keyword>
<feature type="transmembrane region" description="Helical" evidence="1">
    <location>
        <begin position="298"/>
        <end position="318"/>
    </location>
</feature>
<evidence type="ECO:0000256" key="1">
    <source>
        <dbReference type="SAM" id="Phobius"/>
    </source>
</evidence>
<dbReference type="AlphaFoldDB" id="A0A7S2QPW5"/>
<reference evidence="2" key="1">
    <citation type="submission" date="2021-01" db="EMBL/GenBank/DDBJ databases">
        <authorList>
            <person name="Corre E."/>
            <person name="Pelletier E."/>
            <person name="Niang G."/>
            <person name="Scheremetjew M."/>
            <person name="Finn R."/>
            <person name="Kale V."/>
            <person name="Holt S."/>
            <person name="Cochrane G."/>
            <person name="Meng A."/>
            <person name="Brown T."/>
            <person name="Cohen L."/>
        </authorList>
    </citation>
    <scope>NUCLEOTIDE SEQUENCE</scope>
    <source>
        <strain evidence="2">RCC3387</strain>
    </source>
</reference>
<proteinExistence type="predicted"/>
<keyword evidence="1" id="KW-1133">Transmembrane helix</keyword>
<feature type="transmembrane region" description="Helical" evidence="1">
    <location>
        <begin position="165"/>
        <end position="183"/>
    </location>
</feature>
<organism evidence="2">
    <name type="scientific">Zooxanthella nutricula</name>
    <dbReference type="NCBI Taxonomy" id="1333877"/>
    <lineage>
        <taxon>Eukaryota</taxon>
        <taxon>Sar</taxon>
        <taxon>Alveolata</taxon>
        <taxon>Dinophyceae</taxon>
        <taxon>Peridiniales</taxon>
        <taxon>Peridiniales incertae sedis</taxon>
        <taxon>Zooxanthella</taxon>
    </lineage>
</organism>
<gene>
    <name evidence="2" type="ORF">BRAN1462_LOCUS66037</name>
</gene>
<accession>A0A7S2QPW5</accession>
<sequence length="407" mass="45108">MCLAASHVESRCLVWHAQFSRAAGCAQSDDEAECSASKSARSDNSLSDCSEGPEEPRGVFRLMPNCRWVRLMPGLGGLSSTLLWTLCLVMGSCRFAYKAFRMESPAWLKDRNLDFTTEAMSIFAIKVLLGVPQLFALMNISKSELLDEALIAELNLGSGAGLRQFMRIVARVLALAQLVAFWIQTTQVPGFGVEYTVMVLVMQVLFFVSTLVYVLLWKMAILRIDRLRDRIRLSSATMSGCWAQVTREYLAIVRFVDGMWRTSGFSLSYALIFAFDMIIVATVLAMTQVDDTRANLGFEVFMGLKFTLVTCVLFYLWARIPSQCSSSKHTVESLLYLGRQHLGKVGPQDVLDHLSFLHCLAGQTCGVEIPLVGVVTQRFVGPLIRVATVCASVIIGLTLKLAVRRPA</sequence>
<dbReference type="EMBL" id="HBGW01104494">
    <property type="protein sequence ID" value="CAD9648215.1"/>
    <property type="molecule type" value="Transcribed_RNA"/>
</dbReference>
<evidence type="ECO:0008006" key="3">
    <source>
        <dbReference type="Google" id="ProtNLM"/>
    </source>
</evidence>
<feature type="transmembrane region" description="Helical" evidence="1">
    <location>
        <begin position="267"/>
        <end position="286"/>
    </location>
</feature>
<feature type="transmembrane region" description="Helical" evidence="1">
    <location>
        <begin position="71"/>
        <end position="97"/>
    </location>
</feature>
<protein>
    <recommendedName>
        <fullName evidence="3">Gustatory receptor</fullName>
    </recommendedName>
</protein>